<name>A0A6I3KFY5_9HYPH</name>
<organism evidence="5 6">
    <name type="scientific">Hyphomicrobium album</name>
    <dbReference type="NCBI Taxonomy" id="2665159"/>
    <lineage>
        <taxon>Bacteria</taxon>
        <taxon>Pseudomonadati</taxon>
        <taxon>Pseudomonadota</taxon>
        <taxon>Alphaproteobacteria</taxon>
        <taxon>Hyphomicrobiales</taxon>
        <taxon>Hyphomicrobiaceae</taxon>
        <taxon>Hyphomicrobium</taxon>
    </lineage>
</organism>
<comment type="caution">
    <text evidence="5">The sequence shown here is derived from an EMBL/GenBank/DDBJ whole genome shotgun (WGS) entry which is preliminary data.</text>
</comment>
<dbReference type="SUPFAM" id="SSF74653">
    <property type="entry name" value="TolA/TonB C-terminal domain"/>
    <property type="match status" value="1"/>
</dbReference>
<dbReference type="InterPro" id="IPR006260">
    <property type="entry name" value="TonB/TolA_C"/>
</dbReference>
<evidence type="ECO:0000256" key="4">
    <source>
        <dbReference type="ARBA" id="ARBA00023136"/>
    </source>
</evidence>
<evidence type="ECO:0000313" key="5">
    <source>
        <dbReference type="EMBL" id="MTD93458.1"/>
    </source>
</evidence>
<keyword evidence="6" id="KW-1185">Reference proteome</keyword>
<dbReference type="NCBIfam" id="TIGR01352">
    <property type="entry name" value="tonB_Cterm"/>
    <property type="match status" value="1"/>
</dbReference>
<dbReference type="Pfam" id="PF13103">
    <property type="entry name" value="TonB_2"/>
    <property type="match status" value="1"/>
</dbReference>
<dbReference type="Proteomes" id="UP000440694">
    <property type="component" value="Unassembled WGS sequence"/>
</dbReference>
<keyword evidence="3" id="KW-1133">Transmembrane helix</keyword>
<comment type="subcellular location">
    <subcellularLocation>
        <location evidence="1">Membrane</location>
        <topology evidence="1">Single-pass membrane protein</topology>
    </subcellularLocation>
</comment>
<keyword evidence="2" id="KW-0812">Transmembrane</keyword>
<protein>
    <submittedName>
        <fullName evidence="5">TonB family protein</fullName>
    </submittedName>
</protein>
<dbReference type="GO" id="GO:0016020">
    <property type="term" value="C:membrane"/>
    <property type="evidence" value="ECO:0007669"/>
    <property type="project" value="UniProtKB-SubCell"/>
</dbReference>
<evidence type="ECO:0000313" key="6">
    <source>
        <dbReference type="Proteomes" id="UP000440694"/>
    </source>
</evidence>
<evidence type="ECO:0000256" key="2">
    <source>
        <dbReference type="ARBA" id="ARBA00022692"/>
    </source>
</evidence>
<dbReference type="Gene3D" id="3.30.1150.10">
    <property type="match status" value="1"/>
</dbReference>
<evidence type="ECO:0000256" key="1">
    <source>
        <dbReference type="ARBA" id="ARBA00004167"/>
    </source>
</evidence>
<dbReference type="AlphaFoldDB" id="A0A6I3KFY5"/>
<evidence type="ECO:0000256" key="3">
    <source>
        <dbReference type="ARBA" id="ARBA00022989"/>
    </source>
</evidence>
<reference evidence="5 6" key="1">
    <citation type="submission" date="2019-11" db="EMBL/GenBank/DDBJ databases">
        <title>Identification of a novel strain.</title>
        <authorList>
            <person name="Xu Q."/>
            <person name="Wang G."/>
        </authorList>
    </citation>
    <scope>NUCLEOTIDE SEQUENCE [LARGE SCALE GENOMIC DNA]</scope>
    <source>
        <strain evidence="6">xq</strain>
    </source>
</reference>
<dbReference type="RefSeq" id="WP_154737996.1">
    <property type="nucleotide sequence ID" value="NZ_WMBQ01000001.1"/>
</dbReference>
<proteinExistence type="predicted"/>
<sequence length="304" mass="33591">MGGDKGAEPMFRRRCKHVALVRRCHFVVFVGALVAQLSGATRAQEPSVFDEPTPLDQLLVPQDAPLSAELLTLCVKQNAELEKRKARSHEERRKLEQHQWFIQQMGLELETMKRSVSAANKKAIFDYGRAYASAQKDLAAATDAYNSRIKEGEAASESFNKTCNGRLVSKETQDAVRQKGGVLPNLRQRLVPRPPPTAEQKMEIDAYHNYLTAHIKTERLKTEVGAHRKRNTVAEGSSGMQVNMTISPSGNLLSHSIKVSSGDPALDAIVLAGVERAQPFAPPPEVIASNPMVWRLGFFGSPRK</sequence>
<dbReference type="EMBL" id="WMBQ01000001">
    <property type="protein sequence ID" value="MTD93458.1"/>
    <property type="molecule type" value="Genomic_DNA"/>
</dbReference>
<gene>
    <name evidence="5" type="ORF">GIW81_03805</name>
</gene>
<keyword evidence="4" id="KW-0472">Membrane</keyword>
<accession>A0A6I3KFY5</accession>